<organism evidence="8 9">
    <name type="scientific">Sporosarcina pasteurii</name>
    <name type="common">Bacillus pasteurii</name>
    <dbReference type="NCBI Taxonomy" id="1474"/>
    <lineage>
        <taxon>Bacteria</taxon>
        <taxon>Bacillati</taxon>
        <taxon>Bacillota</taxon>
        <taxon>Bacilli</taxon>
        <taxon>Bacillales</taxon>
        <taxon>Caryophanaceae</taxon>
        <taxon>Sporosarcina</taxon>
    </lineage>
</organism>
<keyword evidence="5" id="KW-0564">Palmitate</keyword>
<accession>A0A380C266</accession>
<evidence type="ECO:0000256" key="4">
    <source>
        <dbReference type="ARBA" id="ARBA00023136"/>
    </source>
</evidence>
<feature type="signal peptide" evidence="7">
    <location>
        <begin position="1"/>
        <end position="18"/>
    </location>
</feature>
<evidence type="ECO:0000256" key="6">
    <source>
        <dbReference type="ARBA" id="ARBA00023288"/>
    </source>
</evidence>
<keyword evidence="6 8" id="KW-0449">Lipoprotein</keyword>
<evidence type="ECO:0000256" key="1">
    <source>
        <dbReference type="ARBA" id="ARBA00004635"/>
    </source>
</evidence>
<dbReference type="PROSITE" id="PS51257">
    <property type="entry name" value="PROKAR_LIPOPROTEIN"/>
    <property type="match status" value="1"/>
</dbReference>
<dbReference type="Pfam" id="PF03180">
    <property type="entry name" value="Lipoprotein_9"/>
    <property type="match status" value="1"/>
</dbReference>
<comment type="subcellular location">
    <subcellularLocation>
        <location evidence="1">Membrane</location>
        <topology evidence="1">Lipid-anchor</topology>
    </subcellularLocation>
</comment>
<dbReference type="PANTHER" id="PTHR30429:SF0">
    <property type="entry name" value="METHIONINE-BINDING LIPOPROTEIN METQ"/>
    <property type="match status" value="1"/>
</dbReference>
<evidence type="ECO:0000256" key="2">
    <source>
        <dbReference type="ARBA" id="ARBA00008973"/>
    </source>
</evidence>
<protein>
    <submittedName>
        <fullName evidence="8">Methionine-binding lipoprotein metQ</fullName>
    </submittedName>
</protein>
<keyword evidence="3 7" id="KW-0732">Signal</keyword>
<feature type="chain" id="PRO_5038818060" evidence="7">
    <location>
        <begin position="19"/>
        <end position="270"/>
    </location>
</feature>
<dbReference type="Gene3D" id="3.40.190.10">
    <property type="entry name" value="Periplasmic binding protein-like II"/>
    <property type="match status" value="2"/>
</dbReference>
<reference evidence="8 9" key="1">
    <citation type="submission" date="2018-06" db="EMBL/GenBank/DDBJ databases">
        <authorList>
            <consortium name="Pathogen Informatics"/>
            <person name="Doyle S."/>
        </authorList>
    </citation>
    <scope>NUCLEOTIDE SEQUENCE [LARGE SCALE GENOMIC DNA]</scope>
    <source>
        <strain evidence="9">ATCC 11859 / DSM 33 / NCIB 8841 / NCTC 4822</strain>
    </source>
</reference>
<evidence type="ECO:0000256" key="7">
    <source>
        <dbReference type="SAM" id="SignalP"/>
    </source>
</evidence>
<dbReference type="InterPro" id="IPR004872">
    <property type="entry name" value="Lipoprotein_NlpA"/>
</dbReference>
<gene>
    <name evidence="8" type="primary">metQ_2</name>
    <name evidence="8" type="ORF">NCTC4822_02127</name>
</gene>
<dbReference type="GO" id="GO:0016020">
    <property type="term" value="C:membrane"/>
    <property type="evidence" value="ECO:0007669"/>
    <property type="project" value="UniProtKB-SubCell"/>
</dbReference>
<dbReference type="PANTHER" id="PTHR30429">
    <property type="entry name" value="D-METHIONINE-BINDING LIPOPROTEIN METQ"/>
    <property type="match status" value="1"/>
</dbReference>
<keyword evidence="4" id="KW-0472">Membrane</keyword>
<dbReference type="RefSeq" id="WP_115362028.1">
    <property type="nucleotide sequence ID" value="NZ_CP038012.1"/>
</dbReference>
<dbReference type="SUPFAM" id="SSF53850">
    <property type="entry name" value="Periplasmic binding protein-like II"/>
    <property type="match status" value="1"/>
</dbReference>
<dbReference type="EMBL" id="UGYZ01000002">
    <property type="protein sequence ID" value="SUJ11382.1"/>
    <property type="molecule type" value="Genomic_DNA"/>
</dbReference>
<comment type="similarity">
    <text evidence="2">Belongs to the NlpA lipoprotein family.</text>
</comment>
<dbReference type="OrthoDB" id="9812878at2"/>
<evidence type="ECO:0000313" key="8">
    <source>
        <dbReference type="EMBL" id="SUJ11382.1"/>
    </source>
</evidence>
<proteinExistence type="inferred from homology"/>
<evidence type="ECO:0000313" key="9">
    <source>
        <dbReference type="Proteomes" id="UP000254519"/>
    </source>
</evidence>
<sequence length="270" mass="29867">MRKIILNLVVLSTLLILAACTSSEASGDKKELKIGATSGPYADQLRESIIPLLEKDGYTVKLVEFNDYIQPNRALDEGSIDANVFQTSVYLEAFNKEHNTNLAIGDAVPTAPIGLYSEKHKDVSDVKEGMKLILSNDPVSMARALQMLDRFGWITLAGEIDQSRASENDIVENKYNLEIIAMDGAQLPRSLGDTDFAFINGNFALASGLNLEDAVLLEDTPPEFMNNIAFREDDLEESFAEAILNAYHSEAFLQYTNEQNAGFTKPDYQK</sequence>
<evidence type="ECO:0000256" key="5">
    <source>
        <dbReference type="ARBA" id="ARBA00023139"/>
    </source>
</evidence>
<name>A0A380C266_SPOPA</name>
<dbReference type="AlphaFoldDB" id="A0A380C266"/>
<evidence type="ECO:0000256" key="3">
    <source>
        <dbReference type="ARBA" id="ARBA00022729"/>
    </source>
</evidence>
<dbReference type="Proteomes" id="UP000254519">
    <property type="component" value="Unassembled WGS sequence"/>
</dbReference>
<keyword evidence="9" id="KW-1185">Reference proteome</keyword>